<feature type="domain" description="GGDEF" evidence="2">
    <location>
        <begin position="430"/>
        <end position="560"/>
    </location>
</feature>
<dbReference type="InterPro" id="IPR054513">
    <property type="entry name" value="Dret_0059-like_sensor"/>
</dbReference>
<dbReference type="Pfam" id="PF22309">
    <property type="entry name" value="HK-GC-Chemotax_sensor"/>
    <property type="match status" value="1"/>
</dbReference>
<dbReference type="InterPro" id="IPR029787">
    <property type="entry name" value="Nucleotide_cyclase"/>
</dbReference>
<sequence>MIRTQGLSTRFMVSGIVVLSVLITVVISLITSYRSEKNSLISMSFQMNSMYASKIAGTVNELFISEKSSMKANAEQVAKHWAQPEMDELTAYIKRSNSMFNTIIVIDKDGIMRSISPEMSPPLMGKKITSQGTLQALKERKPLISEPYISAANALVVLVSHPVYDAKGEYLGFIGGTIRLHESNLLNAILGQQAGEGGGVGASAGASAGTSASAIASAGASAGTSASTSSNASTGNGSYSYVVSSTGALLYHPDKSRIGQHVLENPIFSDLAAGRSGTKRITNTLGVDMLASYSYIEETGWGIVSQTPTSIVLEDAKRPMVHIATYVVSIMLVILIAIYWLIGRMSQPLTKLAQYAVMLSTTKSLQADVPRIHTWNREANALHRAFVMAFSRIRTQLDHLSLEAQTDALTGLNNRRTMDKYIGTWLQREIPFTIMLLDLDHFKQVNDNYGHEKGDEVLKFLASSMRALFEENHICCRYGGEEFVVLLPEADEGEALRYASQLRRFMAETNSPVGRPVTLSIGIARYPDIAQDAEMLFRSADEALYRAKHLGRNRIESASNAVVVS</sequence>
<dbReference type="InterPro" id="IPR043128">
    <property type="entry name" value="Rev_trsase/Diguanyl_cyclase"/>
</dbReference>
<feature type="transmembrane region" description="Helical" evidence="1">
    <location>
        <begin position="323"/>
        <end position="342"/>
    </location>
</feature>
<dbReference type="CDD" id="cd12912">
    <property type="entry name" value="PDC2_MCP_like"/>
    <property type="match status" value="1"/>
</dbReference>
<evidence type="ECO:0000313" key="4">
    <source>
        <dbReference type="Proteomes" id="UP000256304"/>
    </source>
</evidence>
<accession>A0A3D9SBR9</accession>
<keyword evidence="1" id="KW-0812">Transmembrane</keyword>
<dbReference type="PANTHER" id="PTHR45138">
    <property type="entry name" value="REGULATORY COMPONENTS OF SENSORY TRANSDUCTION SYSTEM"/>
    <property type="match status" value="1"/>
</dbReference>
<evidence type="ECO:0000256" key="1">
    <source>
        <dbReference type="SAM" id="Phobius"/>
    </source>
</evidence>
<dbReference type="Gene3D" id="3.30.450.20">
    <property type="entry name" value="PAS domain"/>
    <property type="match status" value="2"/>
</dbReference>
<dbReference type="GO" id="GO:0005886">
    <property type="term" value="C:plasma membrane"/>
    <property type="evidence" value="ECO:0007669"/>
    <property type="project" value="TreeGrafter"/>
</dbReference>
<dbReference type="FunFam" id="3.30.70.270:FF:000001">
    <property type="entry name" value="Diguanylate cyclase domain protein"/>
    <property type="match status" value="1"/>
</dbReference>
<comment type="caution">
    <text evidence="3">The sequence shown here is derived from an EMBL/GenBank/DDBJ whole genome shotgun (WGS) entry which is preliminary data.</text>
</comment>
<dbReference type="SUPFAM" id="SSF103190">
    <property type="entry name" value="Sensory domain-like"/>
    <property type="match status" value="2"/>
</dbReference>
<name>A0A3D9SBR9_9BACL</name>
<keyword evidence="1" id="KW-1133">Transmembrane helix</keyword>
<protein>
    <submittedName>
        <fullName evidence="3">Diguanylate cyclase (GGDEF)-like protein</fullName>
    </submittedName>
</protein>
<dbReference type="NCBIfam" id="TIGR00254">
    <property type="entry name" value="GGDEF"/>
    <property type="match status" value="1"/>
</dbReference>
<dbReference type="InterPro" id="IPR029151">
    <property type="entry name" value="Sensor-like_sf"/>
</dbReference>
<dbReference type="PROSITE" id="PS50887">
    <property type="entry name" value="GGDEF"/>
    <property type="match status" value="1"/>
</dbReference>
<dbReference type="Gene3D" id="3.30.70.270">
    <property type="match status" value="1"/>
</dbReference>
<evidence type="ECO:0000259" key="2">
    <source>
        <dbReference type="PROSITE" id="PS50887"/>
    </source>
</evidence>
<keyword evidence="1" id="KW-0472">Membrane</keyword>
<dbReference type="SUPFAM" id="SSF55073">
    <property type="entry name" value="Nucleotide cyclase"/>
    <property type="match status" value="1"/>
</dbReference>
<reference evidence="3 4" key="1">
    <citation type="submission" date="2018-08" db="EMBL/GenBank/DDBJ databases">
        <title>Genomic Encyclopedia of Type Strains, Phase III (KMG-III): the genomes of soil and plant-associated and newly described type strains.</title>
        <authorList>
            <person name="Whitman W."/>
        </authorList>
    </citation>
    <scope>NUCLEOTIDE SEQUENCE [LARGE SCALE GENOMIC DNA]</scope>
    <source>
        <strain evidence="3 4">CGMCC 1.10966</strain>
    </source>
</reference>
<dbReference type="GO" id="GO:0052621">
    <property type="term" value="F:diguanylate cyclase activity"/>
    <property type="evidence" value="ECO:0007669"/>
    <property type="project" value="TreeGrafter"/>
</dbReference>
<dbReference type="AlphaFoldDB" id="A0A3D9SBR9"/>
<organism evidence="3 4">
    <name type="scientific">Paenibacillus taihuensis</name>
    <dbReference type="NCBI Taxonomy" id="1156355"/>
    <lineage>
        <taxon>Bacteria</taxon>
        <taxon>Bacillati</taxon>
        <taxon>Bacillota</taxon>
        <taxon>Bacilli</taxon>
        <taxon>Bacillales</taxon>
        <taxon>Paenibacillaceae</taxon>
        <taxon>Paenibacillus</taxon>
    </lineage>
</organism>
<dbReference type="OrthoDB" id="9759607at2"/>
<gene>
    <name evidence="3" type="ORF">A8990_10531</name>
</gene>
<dbReference type="GO" id="GO:1902201">
    <property type="term" value="P:negative regulation of bacterial-type flagellum-dependent cell motility"/>
    <property type="evidence" value="ECO:0007669"/>
    <property type="project" value="TreeGrafter"/>
</dbReference>
<dbReference type="CDD" id="cd01949">
    <property type="entry name" value="GGDEF"/>
    <property type="match status" value="1"/>
</dbReference>
<dbReference type="InterPro" id="IPR050469">
    <property type="entry name" value="Diguanylate_Cyclase"/>
</dbReference>
<dbReference type="InterPro" id="IPR000160">
    <property type="entry name" value="GGDEF_dom"/>
</dbReference>
<dbReference type="GO" id="GO:0043709">
    <property type="term" value="P:cell adhesion involved in single-species biofilm formation"/>
    <property type="evidence" value="ECO:0007669"/>
    <property type="project" value="TreeGrafter"/>
</dbReference>
<dbReference type="CDD" id="cd18773">
    <property type="entry name" value="PDC1_HK_sensor"/>
    <property type="match status" value="1"/>
</dbReference>
<feature type="transmembrane region" description="Helical" evidence="1">
    <location>
        <begin position="12"/>
        <end position="33"/>
    </location>
</feature>
<dbReference type="RefSeq" id="WP_116188090.1">
    <property type="nucleotide sequence ID" value="NZ_QTTN01000005.1"/>
</dbReference>
<evidence type="ECO:0000313" key="3">
    <source>
        <dbReference type="EMBL" id="REE91327.1"/>
    </source>
</evidence>
<dbReference type="EMBL" id="QTTN01000005">
    <property type="protein sequence ID" value="REE91327.1"/>
    <property type="molecule type" value="Genomic_DNA"/>
</dbReference>
<keyword evidence="4" id="KW-1185">Reference proteome</keyword>
<dbReference type="Proteomes" id="UP000256304">
    <property type="component" value="Unassembled WGS sequence"/>
</dbReference>
<dbReference type="Pfam" id="PF00990">
    <property type="entry name" value="GGDEF"/>
    <property type="match status" value="1"/>
</dbReference>
<dbReference type="PANTHER" id="PTHR45138:SF9">
    <property type="entry name" value="DIGUANYLATE CYCLASE DGCM-RELATED"/>
    <property type="match status" value="1"/>
</dbReference>
<proteinExistence type="predicted"/>
<dbReference type="SMART" id="SM00267">
    <property type="entry name" value="GGDEF"/>
    <property type="match status" value="1"/>
</dbReference>